<keyword evidence="14" id="KW-0472">Membrane</keyword>
<keyword evidence="15" id="KW-0675">Receptor</keyword>
<organism evidence="21">
    <name type="scientific">Salvia splendens</name>
    <name type="common">Scarlet sage</name>
    <dbReference type="NCBI Taxonomy" id="180675"/>
    <lineage>
        <taxon>Eukaryota</taxon>
        <taxon>Viridiplantae</taxon>
        <taxon>Streptophyta</taxon>
        <taxon>Embryophyta</taxon>
        <taxon>Tracheophyta</taxon>
        <taxon>Spermatophyta</taxon>
        <taxon>Magnoliopsida</taxon>
        <taxon>eudicotyledons</taxon>
        <taxon>Gunneridae</taxon>
        <taxon>Pentapetalae</taxon>
        <taxon>asterids</taxon>
        <taxon>lamiids</taxon>
        <taxon>Lamiales</taxon>
        <taxon>Lamiaceae</taxon>
        <taxon>Nepetoideae</taxon>
        <taxon>Mentheae</taxon>
        <taxon>Salviinae</taxon>
        <taxon>Salvia</taxon>
        <taxon>Salvia subgen. Calosphace</taxon>
        <taxon>core Calosphace</taxon>
    </lineage>
</organism>
<reference evidence="21" key="1">
    <citation type="submission" date="2018-01" db="EMBL/GenBank/DDBJ databases">
        <authorList>
            <person name="Mao J.F."/>
        </authorList>
    </citation>
    <scope>NUCLEOTIDE SEQUENCE</scope>
    <source>
        <strain evidence="21">Huo1</strain>
        <tissue evidence="21">Leaf</tissue>
    </source>
</reference>
<feature type="compositionally biased region" description="Polar residues" evidence="17">
    <location>
        <begin position="1127"/>
        <end position="1143"/>
    </location>
</feature>
<dbReference type="PANTHER" id="PTHR21422:SF9">
    <property type="entry name" value="RAB3 GTPASE-ACTIVATING PROTEIN CATALYTIC SUBUNIT"/>
    <property type="match status" value="1"/>
</dbReference>
<evidence type="ECO:0000256" key="17">
    <source>
        <dbReference type="SAM" id="MobiDB-lite"/>
    </source>
</evidence>
<dbReference type="InterPro" id="IPR013210">
    <property type="entry name" value="LRR_N_plant-typ"/>
</dbReference>
<keyword evidence="10" id="KW-0812">Transmembrane</keyword>
<evidence type="ECO:0000256" key="18">
    <source>
        <dbReference type="SAM" id="SignalP"/>
    </source>
</evidence>
<evidence type="ECO:0000256" key="16">
    <source>
        <dbReference type="ARBA" id="ARBA00023180"/>
    </source>
</evidence>
<dbReference type="InterPro" id="IPR001611">
    <property type="entry name" value="Leu-rich_rpt"/>
</dbReference>
<feature type="region of interest" description="Disordered" evidence="17">
    <location>
        <begin position="1127"/>
        <end position="1156"/>
    </location>
</feature>
<evidence type="ECO:0000256" key="7">
    <source>
        <dbReference type="ARBA" id="ARBA00022475"/>
    </source>
</evidence>
<dbReference type="Pfam" id="PF00560">
    <property type="entry name" value="LRR_1"/>
    <property type="match status" value="3"/>
</dbReference>
<dbReference type="InterPro" id="IPR026147">
    <property type="entry name" value="Rab3GAP1_conserved"/>
</dbReference>
<evidence type="ECO:0000256" key="2">
    <source>
        <dbReference type="ARBA" id="ARBA00004496"/>
    </source>
</evidence>
<feature type="region of interest" description="Disordered" evidence="17">
    <location>
        <begin position="1241"/>
        <end position="1276"/>
    </location>
</feature>
<feature type="chain" id="PRO_5036496294" description="Rab3 GTPase-activating protein catalytic subunit" evidence="18">
    <location>
        <begin position="25"/>
        <end position="1532"/>
    </location>
</feature>
<evidence type="ECO:0000256" key="15">
    <source>
        <dbReference type="ARBA" id="ARBA00023170"/>
    </source>
</evidence>
<evidence type="ECO:0000256" key="14">
    <source>
        <dbReference type="ARBA" id="ARBA00023136"/>
    </source>
</evidence>
<evidence type="ECO:0000256" key="6">
    <source>
        <dbReference type="ARBA" id="ARBA00022468"/>
    </source>
</evidence>
<evidence type="ECO:0000256" key="5">
    <source>
        <dbReference type="ARBA" id="ARBA00015817"/>
    </source>
</evidence>
<proteinExistence type="inferred from homology"/>
<dbReference type="GO" id="GO:0005096">
    <property type="term" value="F:GTPase activator activity"/>
    <property type="evidence" value="ECO:0007669"/>
    <property type="project" value="UniProtKB-KW"/>
</dbReference>
<dbReference type="InterPro" id="IPR045700">
    <property type="entry name" value="Rab3GAP1"/>
</dbReference>
<comment type="subcellular location">
    <subcellularLocation>
        <location evidence="1">Cell membrane</location>
    </subcellularLocation>
    <subcellularLocation>
        <location evidence="2">Cytoplasm</location>
    </subcellularLocation>
</comment>
<dbReference type="FunFam" id="3.80.10.10:FF:000041">
    <property type="entry name" value="LRR receptor-like serine/threonine-protein kinase ERECTA"/>
    <property type="match status" value="1"/>
</dbReference>
<dbReference type="PANTHER" id="PTHR21422">
    <property type="entry name" value="RAB3 GTPASE-ACTIVATING PROTEIN CATALYTIC SUBUNIT"/>
    <property type="match status" value="1"/>
</dbReference>
<dbReference type="InterPro" id="IPR032675">
    <property type="entry name" value="LRR_dom_sf"/>
</dbReference>
<dbReference type="Pfam" id="PF08263">
    <property type="entry name" value="LRRNT_2"/>
    <property type="match status" value="1"/>
</dbReference>
<comment type="similarity">
    <text evidence="3">Belongs to the Rab3-GAP catalytic subunit family.</text>
</comment>
<feature type="domain" description="Leucine-rich repeat-containing N-terminal plant-type" evidence="19">
    <location>
        <begin position="27"/>
        <end position="63"/>
    </location>
</feature>
<feature type="domain" description="Rab3GAP catalytic subunit conserved" evidence="20">
    <location>
        <begin position="1158"/>
        <end position="1308"/>
    </location>
</feature>
<dbReference type="GO" id="GO:0006952">
    <property type="term" value="P:defense response"/>
    <property type="evidence" value="ECO:0007669"/>
    <property type="project" value="UniProtKB-ARBA"/>
</dbReference>
<reference evidence="21" key="2">
    <citation type="submission" date="2020-08" db="EMBL/GenBank/DDBJ databases">
        <title>Plant Genome Project.</title>
        <authorList>
            <person name="Zhang R.-G."/>
        </authorList>
    </citation>
    <scope>NUCLEOTIDE SEQUENCE</scope>
    <source>
        <strain evidence="21">Huo1</strain>
        <tissue evidence="21">Leaf</tissue>
    </source>
</reference>
<evidence type="ECO:0000256" key="9">
    <source>
        <dbReference type="ARBA" id="ARBA00022614"/>
    </source>
</evidence>
<feature type="signal peptide" evidence="18">
    <location>
        <begin position="1"/>
        <end position="24"/>
    </location>
</feature>
<dbReference type="EMBL" id="PNBA02000014">
    <property type="protein sequence ID" value="KAG6402215.1"/>
    <property type="molecule type" value="Genomic_DNA"/>
</dbReference>
<dbReference type="Gene3D" id="3.80.10.10">
    <property type="entry name" value="Ribonuclease Inhibitor"/>
    <property type="match status" value="3"/>
</dbReference>
<evidence type="ECO:0000256" key="13">
    <source>
        <dbReference type="ARBA" id="ARBA00022989"/>
    </source>
</evidence>
<keyword evidence="6" id="KW-0343">GTPase activation</keyword>
<evidence type="ECO:0000259" key="20">
    <source>
        <dbReference type="Pfam" id="PF13890"/>
    </source>
</evidence>
<keyword evidence="22" id="KW-1185">Reference proteome</keyword>
<dbReference type="GO" id="GO:0051707">
    <property type="term" value="P:response to other organism"/>
    <property type="evidence" value="ECO:0007669"/>
    <property type="project" value="UniProtKB-ARBA"/>
</dbReference>
<keyword evidence="7" id="KW-1003">Cell membrane</keyword>
<dbReference type="SUPFAM" id="SSF52058">
    <property type="entry name" value="L domain-like"/>
    <property type="match status" value="2"/>
</dbReference>
<evidence type="ECO:0000259" key="19">
    <source>
        <dbReference type="Pfam" id="PF08263"/>
    </source>
</evidence>
<evidence type="ECO:0000313" key="21">
    <source>
        <dbReference type="EMBL" id="KAG6402215.1"/>
    </source>
</evidence>
<keyword evidence="16" id="KW-0325">Glycoprotein</keyword>
<dbReference type="Proteomes" id="UP000298416">
    <property type="component" value="Unassembled WGS sequence"/>
</dbReference>
<comment type="similarity">
    <text evidence="4">Belongs to the RLP family.</text>
</comment>
<keyword evidence="13" id="KW-1133">Transmembrane helix</keyword>
<dbReference type="FunFam" id="3.80.10.10:FF:000213">
    <property type="entry name" value="Tyrosine-sulfated glycopeptide receptor 1"/>
    <property type="match status" value="1"/>
</dbReference>
<keyword evidence="8" id="KW-0963">Cytoplasm</keyword>
<evidence type="ECO:0000313" key="22">
    <source>
        <dbReference type="Proteomes" id="UP000298416"/>
    </source>
</evidence>
<evidence type="ECO:0000256" key="11">
    <source>
        <dbReference type="ARBA" id="ARBA00022729"/>
    </source>
</evidence>
<dbReference type="Pfam" id="PF13890">
    <property type="entry name" value="Rab3-GTPase_cat"/>
    <property type="match status" value="1"/>
</dbReference>
<accession>A0A8X8WXN2</accession>
<dbReference type="SMART" id="SM00369">
    <property type="entry name" value="LRR_TYP"/>
    <property type="match status" value="8"/>
</dbReference>
<sequence length="1532" mass="169571">MAKPMLLLTLSLNLILLTQNRVLSCDKQEQNSLLSFISSQSPPLNLNWSPSSNCCHWEGIACTPDGRVTRLWLSGKNLTAASLSLPNLPYLAHVNLSHNRLSGLLPSLPPRLITLDLSFNALTGPLNRTLPTTIHTLDLSSNRFNGSLDPTFLLLQPSGLAILNISNNAFTGPNPSSICNVSQSIKILDFSANQFTSPVSSSITQCSNLLVFRGGSNTLSGPLPRDLYTLTSLQEISLPNNQLSGPINDAIVNLSNLVILELHVNQLTGSIPQNIGMLSRLEQLQLHSNNLNGTFPPSLTKCTNLTTLLLRNNLLNGQISALDFSKLQRLQALDLGNNTFTGTIPDTLCLCMPLTAIRLAFNELSGEVPPCMASLKNLTHLSLSDNLLSNAAGALTTLKHCHNLAVLFLSRCFHDERVPDNDDLLHPDTFKNLQILTLGGCRLNGQIPFWISKLKKLKVLNLSFNKIHGPIPGWLGTMDSLYVLNLTQNSLTGEIPPEITQLPALISDNTSTDLSHLALPFLFDKLQYNRLFNLPRGVKLGNNSLTGIIPPGIGELRLLHILDLSNNNLSGSIPESVSKLMNLEKLDMSGNELSGEIPEALTKLHFLSAFSVADNDLEGEIPKGGQFETFGFAAFEGNPKLCGEVVNRSCGGIGFRPAAVEEEEGGGSFWCGVRIPFGVGYFVGLVAVSGVVFFKSWSPRPSVVIHMKSADNSKGIMEDNDEEEEFEHFDDFTLASSWERFISEIEAVCRQWLADGPKNLLAKGAVQVNQLKDLYKIKSEFKYATKSYCMEYYFATVDDGKTLDWDHALHDLQLSFGVIAPQSASGVVLDAPEASKLLSAVAIALSNCSCLWPAFVPVHDSSRKAYIGIQNMGTVFTRRFEADRIASQVPVKLMHLEGLYELFVSKFVRSSENPEVDNHVKAQWDDNFPWSKWYSAEDPVNGFELLAIWLEITAESSLDMAELENASPVEADKWFLSPCLSEYLDISGGSTIGFASQLHLLVKALEMSSEAKFIEDFISGSEALKSSAVVPPQTVLDRVLKDLFHEAVETEMISSPTEHKNSRSIKGAPQESLFEQFCLHALWFGNCSIRAISVLWIEFVRELAVCIDQKHRVAEGQFVDANDTMTTQEDLQNPTHNSSSQGASKEGSDRKDNSNDAANVAKPMMLLKSNKIMHVPITLEPPPMTEDMHEERLKAAVALGDSYSFSAQLETEILASDMSAFKAANPDAVFEDFIRWHSPRDWENDENEENGASESSSWPPRGKLSERMSDPGNSWRKIWNEAPAVPASEQKPLWDPNREGEKVLHYLETLRPYQLLEEMVCAAFRAAADTLNRTSFGDLKQMNIKIEQLYITIASVLRIFLVQNTATDTEVLEDLRRLSTTFEHIEKLVLLAASLHVKFLQSPYLGQAIFTDCFNFYLPNMGTSSANAHNDTQREFDKKQQIRSDDRDLILSMFPPPTANQSWRRVLSMGNLLNGHEPILREIIFSKRDHASGSYYAASSPRLHQQDIETYRMYVSGTSNDLGVALAVASYD</sequence>
<dbReference type="GO" id="GO:0005886">
    <property type="term" value="C:plasma membrane"/>
    <property type="evidence" value="ECO:0007669"/>
    <property type="project" value="UniProtKB-SubCell"/>
</dbReference>
<evidence type="ECO:0000256" key="12">
    <source>
        <dbReference type="ARBA" id="ARBA00022737"/>
    </source>
</evidence>
<evidence type="ECO:0000256" key="8">
    <source>
        <dbReference type="ARBA" id="ARBA00022490"/>
    </source>
</evidence>
<dbReference type="Pfam" id="PF13855">
    <property type="entry name" value="LRR_8"/>
    <property type="match status" value="2"/>
</dbReference>
<name>A0A8X8WXN2_SALSN</name>
<evidence type="ECO:0000256" key="1">
    <source>
        <dbReference type="ARBA" id="ARBA00004236"/>
    </source>
</evidence>
<gene>
    <name evidence="21" type="ORF">SASPL_139090</name>
</gene>
<keyword evidence="9" id="KW-0433">Leucine-rich repeat</keyword>
<protein>
    <recommendedName>
        <fullName evidence="5">Rab3 GTPase-activating protein catalytic subunit</fullName>
    </recommendedName>
</protein>
<evidence type="ECO:0000256" key="4">
    <source>
        <dbReference type="ARBA" id="ARBA00009592"/>
    </source>
</evidence>
<dbReference type="InterPro" id="IPR003591">
    <property type="entry name" value="Leu-rich_rpt_typical-subtyp"/>
</dbReference>
<keyword evidence="12" id="KW-0677">Repeat</keyword>
<dbReference type="GO" id="GO:0005737">
    <property type="term" value="C:cytoplasm"/>
    <property type="evidence" value="ECO:0007669"/>
    <property type="project" value="UniProtKB-SubCell"/>
</dbReference>
<comment type="caution">
    <text evidence="21">The sequence shown here is derived from an EMBL/GenBank/DDBJ whole genome shotgun (WGS) entry which is preliminary data.</text>
</comment>
<evidence type="ECO:0000256" key="10">
    <source>
        <dbReference type="ARBA" id="ARBA00022692"/>
    </source>
</evidence>
<keyword evidence="11 18" id="KW-0732">Signal</keyword>
<evidence type="ECO:0000256" key="3">
    <source>
        <dbReference type="ARBA" id="ARBA00008856"/>
    </source>
</evidence>